<dbReference type="EMBL" id="GEDG01035827">
    <property type="protein sequence ID" value="JAP09018.1"/>
    <property type="molecule type" value="Transcribed_RNA"/>
</dbReference>
<feature type="non-terminal residue" evidence="1">
    <location>
        <position position="1"/>
    </location>
</feature>
<dbReference type="AlphaFoldDB" id="A0A0V0GMA9"/>
<reference evidence="1" key="1">
    <citation type="submission" date="2015-12" db="EMBL/GenBank/DDBJ databases">
        <title>Gene expression during late stages of embryo sac development: a critical building block for successful pollen-pistil interactions.</title>
        <authorList>
            <person name="Liu Y."/>
            <person name="Joly V."/>
            <person name="Sabar M."/>
            <person name="Matton D.P."/>
        </authorList>
    </citation>
    <scope>NUCLEOTIDE SEQUENCE</scope>
</reference>
<proteinExistence type="predicted"/>
<organism evidence="1">
    <name type="scientific">Solanum chacoense</name>
    <name type="common">Chaco potato</name>
    <dbReference type="NCBI Taxonomy" id="4108"/>
    <lineage>
        <taxon>Eukaryota</taxon>
        <taxon>Viridiplantae</taxon>
        <taxon>Streptophyta</taxon>
        <taxon>Embryophyta</taxon>
        <taxon>Tracheophyta</taxon>
        <taxon>Spermatophyta</taxon>
        <taxon>Magnoliopsida</taxon>
        <taxon>eudicotyledons</taxon>
        <taxon>Gunneridae</taxon>
        <taxon>Pentapetalae</taxon>
        <taxon>asterids</taxon>
        <taxon>lamiids</taxon>
        <taxon>Solanales</taxon>
        <taxon>Solanaceae</taxon>
        <taxon>Solanoideae</taxon>
        <taxon>Solaneae</taxon>
        <taxon>Solanum</taxon>
    </lineage>
</organism>
<evidence type="ECO:0000313" key="1">
    <source>
        <dbReference type="EMBL" id="JAP09018.1"/>
    </source>
</evidence>
<name>A0A0V0GMA9_SOLCH</name>
<sequence>TLYMGNNIIQSIQLIYTSYMVLKSITHIKITILQYRKSIHSWWIFTIIQPKIINSMITQHN</sequence>
<accession>A0A0V0GMA9</accession>
<protein>
    <submittedName>
        <fullName evidence="1">Putative ovule protein</fullName>
    </submittedName>
</protein>